<dbReference type="EMBL" id="CM037029">
    <property type="protein sequence ID" value="KAH7654200.1"/>
    <property type="molecule type" value="Genomic_DNA"/>
</dbReference>
<evidence type="ECO:0000313" key="2">
    <source>
        <dbReference type="Proteomes" id="UP000827976"/>
    </source>
</evidence>
<sequence>MYHHYQNKKSLIPSGAAFFPEKNLFLRRQKVQSPSGLVLSTKPRLKWTPELHERFIEAVTRLGGADTEATPKTVMTLMGIPGLTLYHLKSHLQKYRLGKNLQAQPGTGTDKNGTACSTVEAEKKLEMTRSVISNTNDLAQANNTLQISEALQMQIEVQKQLQEQLEVQRHLQLQIEAQGKYLQSVLEKAQETLGKQNLGSHDLEVATAELSELVSKVSSEYLNITFPSAKEFSCLQAPQAQTVKIADCALESCLTTVEGSEQDQEIKKLNTGLTIYSTSLHSKHTTALTLAQPQSAWGRNANSRIIDPSPRGGNSNKTIFPVKMNSGDLSISLKDKGDEDSSHIIPGQQQKEIGTEDHYDDQHNCNTHRGQLDKRRQLNEYGMPWLESQLDLNVQDDIDAPLVCKQIDLNGCFLS</sequence>
<accession>A0ACB7U1P8</accession>
<organism evidence="1 2">
    <name type="scientific">Dioscorea alata</name>
    <name type="common">Purple yam</name>
    <dbReference type="NCBI Taxonomy" id="55571"/>
    <lineage>
        <taxon>Eukaryota</taxon>
        <taxon>Viridiplantae</taxon>
        <taxon>Streptophyta</taxon>
        <taxon>Embryophyta</taxon>
        <taxon>Tracheophyta</taxon>
        <taxon>Spermatophyta</taxon>
        <taxon>Magnoliopsida</taxon>
        <taxon>Liliopsida</taxon>
        <taxon>Dioscoreales</taxon>
        <taxon>Dioscoreaceae</taxon>
        <taxon>Dioscorea</taxon>
    </lineage>
</organism>
<name>A0ACB7U1P8_DIOAL</name>
<proteinExistence type="predicted"/>
<reference evidence="2" key="1">
    <citation type="journal article" date="2022" name="Nat. Commun.">
        <title>Chromosome evolution and the genetic basis of agronomically important traits in greater yam.</title>
        <authorList>
            <person name="Bredeson J.V."/>
            <person name="Lyons J.B."/>
            <person name="Oniyinde I.O."/>
            <person name="Okereke N.R."/>
            <person name="Kolade O."/>
            <person name="Nnabue I."/>
            <person name="Nwadili C.O."/>
            <person name="Hribova E."/>
            <person name="Parker M."/>
            <person name="Nwogha J."/>
            <person name="Shu S."/>
            <person name="Carlson J."/>
            <person name="Kariba R."/>
            <person name="Muthemba S."/>
            <person name="Knop K."/>
            <person name="Barton G.J."/>
            <person name="Sherwood A.V."/>
            <person name="Lopez-Montes A."/>
            <person name="Asiedu R."/>
            <person name="Jamnadass R."/>
            <person name="Muchugi A."/>
            <person name="Goodstein D."/>
            <person name="Egesi C.N."/>
            <person name="Featherston J."/>
            <person name="Asfaw A."/>
            <person name="Simpson G.G."/>
            <person name="Dolezel J."/>
            <person name="Hendre P.S."/>
            <person name="Van Deynze A."/>
            <person name="Kumar P.L."/>
            <person name="Obidiegwu J.E."/>
            <person name="Bhattacharjee R."/>
            <person name="Rokhsar D.S."/>
        </authorList>
    </citation>
    <scope>NUCLEOTIDE SEQUENCE [LARGE SCALE GENOMIC DNA]</scope>
    <source>
        <strain evidence="2">cv. TDa95/00328</strain>
    </source>
</reference>
<keyword evidence="2" id="KW-1185">Reference proteome</keyword>
<comment type="caution">
    <text evidence="1">The sequence shown here is derived from an EMBL/GenBank/DDBJ whole genome shotgun (WGS) entry which is preliminary data.</text>
</comment>
<protein>
    <submittedName>
        <fullName evidence="1">Myb domain plants domain-containing protein</fullName>
    </submittedName>
</protein>
<dbReference type="Proteomes" id="UP000827976">
    <property type="component" value="Chromosome 19"/>
</dbReference>
<gene>
    <name evidence="1" type="ORF">IHE45_19G128900</name>
</gene>
<evidence type="ECO:0000313" key="1">
    <source>
        <dbReference type="EMBL" id="KAH7654200.1"/>
    </source>
</evidence>